<keyword evidence="1" id="KW-0732">Signal</keyword>
<evidence type="ECO:0000256" key="1">
    <source>
        <dbReference type="SAM" id="SignalP"/>
    </source>
</evidence>
<sequence length="229" mass="26242">MHQFCVFLFMFYFLDFSITYAAIKTISLPPLTCSYGFEDYKINPEHSYKVVYNGGKIKRSLNKDTFLQHTYSCNDQLSDIPEFCTTNSSYHQDLIINFVANENTASRIVFNVRNGDKYKLDCNNTLFESCKDQGENKNQKHDSSDNDLTLPPITCYTNGLENFKVNPEHSYRFVYNGGMAGKLIGPGLYLGFTDFLMTKTSEIIPIRNVLAWKYLTSTVVLLTSVYSTE</sequence>
<keyword evidence="3" id="KW-1185">Reference proteome</keyword>
<comment type="caution">
    <text evidence="2">The sequence shown here is derived from an EMBL/GenBank/DDBJ whole genome shotgun (WGS) entry which is preliminary data.</text>
</comment>
<evidence type="ECO:0008006" key="4">
    <source>
        <dbReference type="Google" id="ProtNLM"/>
    </source>
</evidence>
<reference evidence="2" key="1">
    <citation type="submission" date="2021-03" db="EMBL/GenBank/DDBJ databases">
        <authorList>
            <person name="Bekaert M."/>
        </authorList>
    </citation>
    <scope>NUCLEOTIDE SEQUENCE</scope>
</reference>
<feature type="signal peptide" evidence="1">
    <location>
        <begin position="1"/>
        <end position="21"/>
    </location>
</feature>
<accession>A0A8S3RDJ2</accession>
<dbReference type="EMBL" id="CAJPWZ010001036">
    <property type="protein sequence ID" value="CAG2206008.1"/>
    <property type="molecule type" value="Genomic_DNA"/>
</dbReference>
<evidence type="ECO:0000313" key="3">
    <source>
        <dbReference type="Proteomes" id="UP000683360"/>
    </source>
</evidence>
<evidence type="ECO:0000313" key="2">
    <source>
        <dbReference type="EMBL" id="CAG2206008.1"/>
    </source>
</evidence>
<dbReference type="AlphaFoldDB" id="A0A8S3RDJ2"/>
<name>A0A8S3RDJ2_MYTED</name>
<dbReference type="Proteomes" id="UP000683360">
    <property type="component" value="Unassembled WGS sequence"/>
</dbReference>
<dbReference type="OrthoDB" id="6117113at2759"/>
<feature type="chain" id="PRO_5035815599" description="Autophagy-related protein 27" evidence="1">
    <location>
        <begin position="22"/>
        <end position="229"/>
    </location>
</feature>
<organism evidence="2 3">
    <name type="scientific">Mytilus edulis</name>
    <name type="common">Blue mussel</name>
    <dbReference type="NCBI Taxonomy" id="6550"/>
    <lineage>
        <taxon>Eukaryota</taxon>
        <taxon>Metazoa</taxon>
        <taxon>Spiralia</taxon>
        <taxon>Lophotrochozoa</taxon>
        <taxon>Mollusca</taxon>
        <taxon>Bivalvia</taxon>
        <taxon>Autobranchia</taxon>
        <taxon>Pteriomorphia</taxon>
        <taxon>Mytilida</taxon>
        <taxon>Mytiloidea</taxon>
        <taxon>Mytilidae</taxon>
        <taxon>Mytilinae</taxon>
        <taxon>Mytilus</taxon>
    </lineage>
</organism>
<protein>
    <recommendedName>
        <fullName evidence="4">Autophagy-related protein 27</fullName>
    </recommendedName>
</protein>
<proteinExistence type="predicted"/>
<gene>
    <name evidence="2" type="ORF">MEDL_20296</name>
</gene>